<name>A0ACD3AQJ2_9AGAR</name>
<dbReference type="EMBL" id="ML208367">
    <property type="protein sequence ID" value="TFK67775.1"/>
    <property type="molecule type" value="Genomic_DNA"/>
</dbReference>
<evidence type="ECO:0000313" key="1">
    <source>
        <dbReference type="EMBL" id="TFK67775.1"/>
    </source>
</evidence>
<protein>
    <submittedName>
        <fullName evidence="1">Uncharacterized protein</fullName>
    </submittedName>
</protein>
<keyword evidence="2" id="KW-1185">Reference proteome</keyword>
<gene>
    <name evidence="1" type="ORF">BDN72DRAFT_75844</name>
</gene>
<reference evidence="1 2" key="1">
    <citation type="journal article" date="2019" name="Nat. Ecol. Evol.">
        <title>Megaphylogeny resolves global patterns of mushroom evolution.</title>
        <authorList>
            <person name="Varga T."/>
            <person name="Krizsan K."/>
            <person name="Foldi C."/>
            <person name="Dima B."/>
            <person name="Sanchez-Garcia M."/>
            <person name="Sanchez-Ramirez S."/>
            <person name="Szollosi G.J."/>
            <person name="Szarkandi J.G."/>
            <person name="Papp V."/>
            <person name="Albert L."/>
            <person name="Andreopoulos W."/>
            <person name="Angelini C."/>
            <person name="Antonin V."/>
            <person name="Barry K.W."/>
            <person name="Bougher N.L."/>
            <person name="Buchanan P."/>
            <person name="Buyck B."/>
            <person name="Bense V."/>
            <person name="Catcheside P."/>
            <person name="Chovatia M."/>
            <person name="Cooper J."/>
            <person name="Damon W."/>
            <person name="Desjardin D."/>
            <person name="Finy P."/>
            <person name="Geml J."/>
            <person name="Haridas S."/>
            <person name="Hughes K."/>
            <person name="Justo A."/>
            <person name="Karasinski D."/>
            <person name="Kautmanova I."/>
            <person name="Kiss B."/>
            <person name="Kocsube S."/>
            <person name="Kotiranta H."/>
            <person name="LaButti K.M."/>
            <person name="Lechner B.E."/>
            <person name="Liimatainen K."/>
            <person name="Lipzen A."/>
            <person name="Lukacs Z."/>
            <person name="Mihaltcheva S."/>
            <person name="Morgado L.N."/>
            <person name="Niskanen T."/>
            <person name="Noordeloos M.E."/>
            <person name="Ohm R.A."/>
            <person name="Ortiz-Santana B."/>
            <person name="Ovrebo C."/>
            <person name="Racz N."/>
            <person name="Riley R."/>
            <person name="Savchenko A."/>
            <person name="Shiryaev A."/>
            <person name="Soop K."/>
            <person name="Spirin V."/>
            <person name="Szebenyi C."/>
            <person name="Tomsovsky M."/>
            <person name="Tulloss R.E."/>
            <person name="Uehling J."/>
            <person name="Grigoriev I.V."/>
            <person name="Vagvolgyi C."/>
            <person name="Papp T."/>
            <person name="Martin F.M."/>
            <person name="Miettinen O."/>
            <person name="Hibbett D.S."/>
            <person name="Nagy L.G."/>
        </authorList>
    </citation>
    <scope>NUCLEOTIDE SEQUENCE [LARGE SCALE GENOMIC DNA]</scope>
    <source>
        <strain evidence="1 2">NL-1719</strain>
    </source>
</reference>
<sequence>MCRGLAVKNSFPMTDSRTPLNVAILATSTVVWVQLVYLGSGPWRNHHVAFLPHPPVNMLSTPRESMPRQNQTWWPSVMKWGTRRELSISPTQDSCAMVWTAW</sequence>
<accession>A0ACD3AQJ2</accession>
<organism evidence="1 2">
    <name type="scientific">Pluteus cervinus</name>
    <dbReference type="NCBI Taxonomy" id="181527"/>
    <lineage>
        <taxon>Eukaryota</taxon>
        <taxon>Fungi</taxon>
        <taxon>Dikarya</taxon>
        <taxon>Basidiomycota</taxon>
        <taxon>Agaricomycotina</taxon>
        <taxon>Agaricomycetes</taxon>
        <taxon>Agaricomycetidae</taxon>
        <taxon>Agaricales</taxon>
        <taxon>Pluteineae</taxon>
        <taxon>Pluteaceae</taxon>
        <taxon>Pluteus</taxon>
    </lineage>
</organism>
<dbReference type="Proteomes" id="UP000308600">
    <property type="component" value="Unassembled WGS sequence"/>
</dbReference>
<evidence type="ECO:0000313" key="2">
    <source>
        <dbReference type="Proteomes" id="UP000308600"/>
    </source>
</evidence>
<proteinExistence type="predicted"/>